<evidence type="ECO:0000256" key="2">
    <source>
        <dbReference type="ARBA" id="ARBA00022475"/>
    </source>
</evidence>
<keyword evidence="4 6" id="KW-1133">Transmembrane helix</keyword>
<organism evidence="7 8">
    <name type="scientific">Lactiplantibacillus garii</name>
    <dbReference type="NCBI Taxonomy" id="2306423"/>
    <lineage>
        <taxon>Bacteria</taxon>
        <taxon>Bacillati</taxon>
        <taxon>Bacillota</taxon>
        <taxon>Bacilli</taxon>
        <taxon>Lactobacillales</taxon>
        <taxon>Lactobacillaceae</taxon>
        <taxon>Lactiplantibacillus</taxon>
    </lineage>
</organism>
<dbReference type="PANTHER" id="PTHR39083">
    <property type="entry name" value="CYCLIC DI-GMP-BINDING PROTEIN"/>
    <property type="match status" value="1"/>
</dbReference>
<dbReference type="GO" id="GO:0006011">
    <property type="term" value="P:UDP-alpha-D-glucose metabolic process"/>
    <property type="evidence" value="ECO:0007669"/>
    <property type="project" value="InterPro"/>
</dbReference>
<sequence length="735" mass="82118">MEWWGIFVSRFFINKQNGTKRNGISKWLLGLTLGSLLMLGAGFVNQPTVVQAKKVKTTRTTKQKSKRAVQNLKTYTQPFQNTTTTLSGNSVEANMYFIKMDYWRVKKVTINFNFQISQLANRATSDITLSLNGTKFYSFRPESKTGLQTKAVKVPLRLLQGENQLTVSGQILNRKNKTSYQLAQTPANWLTIYSGANANFEYQLQPPTTAIKSFYAHFSGTDTIAYQNSIITLPQAAANDELTAGMYALAGESRTITTESSQIPVTTFNQAVTKSAAYQVVLGRYAHLPAQFKRQVNRSKLHNRAVLKTYRKGQKHYLIVTALSGKLLQKASRFLANQELMQETTAATKYVTAQTRTFTSELQYDGSTQLTTKDDYLTGAKHQSSTYFVSLPVDRTNADGSQIRIHFRYAKNLNFKRSLVTVAVNGTPLGSKRLQAANADGDSLTVSLPKGKALGHSFTIRVAFDLETFDQSSSDNAQTPWAVVESTSKAYIKSKPVADLLFTNYPNLFLKNATFNQIAVVRPRTLTNDDFKTLTNIFNLVGSYAQSNTGQIKFYTQKPGANVLKNSNVIVFGTPAQNAFIRQLNPKLYFKYDQAFRGFVSNEKLSIEKQYGQNIGTAQLLRSPYNERSGLLVVTAAKSSDVYRASTQINFQRNIAQYKGDAIVVDHDNNHYDYRFKKHKTVDDGVSVKTAVQRNSKLVIYLGIAVLVIIIIALAGFLILRKSGLTEQGGKKHRE</sequence>
<evidence type="ECO:0000256" key="4">
    <source>
        <dbReference type="ARBA" id="ARBA00022989"/>
    </source>
</evidence>
<evidence type="ECO:0000313" key="8">
    <source>
        <dbReference type="Proteomes" id="UP000283633"/>
    </source>
</evidence>
<gene>
    <name evidence="7" type="ORF">D1831_00105</name>
</gene>
<dbReference type="GO" id="GO:0005886">
    <property type="term" value="C:plasma membrane"/>
    <property type="evidence" value="ECO:0007669"/>
    <property type="project" value="UniProtKB-SubCell"/>
</dbReference>
<evidence type="ECO:0000256" key="6">
    <source>
        <dbReference type="SAM" id="Phobius"/>
    </source>
</evidence>
<name>A0A3R8KNN0_9LACO</name>
<accession>A0A3R8KNN0</accession>
<comment type="caution">
    <text evidence="7">The sequence shown here is derived from an EMBL/GenBank/DDBJ whole genome shotgun (WGS) entry which is preliminary data.</text>
</comment>
<reference evidence="7 8" key="1">
    <citation type="submission" date="2018-08" db="EMBL/GenBank/DDBJ databases">
        <title>Genome Lactobacillus garii FI11369.</title>
        <authorList>
            <person name="Diaz M."/>
            <person name="Narbad A."/>
        </authorList>
    </citation>
    <scope>NUCLEOTIDE SEQUENCE [LARGE SCALE GENOMIC DNA]</scope>
    <source>
        <strain evidence="7 8">FI11369</strain>
    </source>
</reference>
<keyword evidence="3 6" id="KW-0812">Transmembrane</keyword>
<evidence type="ECO:0000256" key="5">
    <source>
        <dbReference type="ARBA" id="ARBA00023136"/>
    </source>
</evidence>
<keyword evidence="2" id="KW-1003">Cell membrane</keyword>
<comment type="subcellular location">
    <subcellularLocation>
        <location evidence="1">Cell membrane</location>
        <topology evidence="1">Single-pass membrane protein</topology>
    </subcellularLocation>
</comment>
<dbReference type="InterPro" id="IPR018513">
    <property type="entry name" value="Cell_synthase_bac"/>
</dbReference>
<dbReference type="Pfam" id="PF03170">
    <property type="entry name" value="BcsB"/>
    <property type="match status" value="1"/>
</dbReference>
<dbReference type="AlphaFoldDB" id="A0A3R8KNN0"/>
<protein>
    <submittedName>
        <fullName evidence="7">Cellulose synthase</fullName>
    </submittedName>
</protein>
<feature type="transmembrane region" description="Helical" evidence="6">
    <location>
        <begin position="698"/>
        <end position="720"/>
    </location>
</feature>
<keyword evidence="5 6" id="KW-0472">Membrane</keyword>
<evidence type="ECO:0000313" key="7">
    <source>
        <dbReference type="EMBL" id="RRK11776.1"/>
    </source>
</evidence>
<dbReference type="Gene3D" id="2.60.120.260">
    <property type="entry name" value="Galactose-binding domain-like"/>
    <property type="match status" value="2"/>
</dbReference>
<proteinExistence type="predicted"/>
<evidence type="ECO:0000256" key="1">
    <source>
        <dbReference type="ARBA" id="ARBA00004162"/>
    </source>
</evidence>
<dbReference type="OrthoDB" id="2655838at2"/>
<keyword evidence="8" id="KW-1185">Reference proteome</keyword>
<evidence type="ECO:0000256" key="3">
    <source>
        <dbReference type="ARBA" id="ARBA00022692"/>
    </source>
</evidence>
<dbReference type="PANTHER" id="PTHR39083:SF1">
    <property type="entry name" value="CYCLIC DI-GMP-BINDING PROTEIN"/>
    <property type="match status" value="1"/>
</dbReference>
<dbReference type="EMBL" id="QWZQ01000001">
    <property type="protein sequence ID" value="RRK11776.1"/>
    <property type="molecule type" value="Genomic_DNA"/>
</dbReference>
<dbReference type="Proteomes" id="UP000283633">
    <property type="component" value="Unassembled WGS sequence"/>
</dbReference>
<dbReference type="RefSeq" id="WP_125070470.1">
    <property type="nucleotide sequence ID" value="NZ_QWZQ01000001.1"/>
</dbReference>